<keyword evidence="2" id="KW-1185">Reference proteome</keyword>
<organism evidence="1 2">
    <name type="scientific">Mucilaginibacter rubeus</name>
    <dbReference type="NCBI Taxonomy" id="2027860"/>
    <lineage>
        <taxon>Bacteria</taxon>
        <taxon>Pseudomonadati</taxon>
        <taxon>Bacteroidota</taxon>
        <taxon>Sphingobacteriia</taxon>
        <taxon>Sphingobacteriales</taxon>
        <taxon>Sphingobacteriaceae</taxon>
        <taxon>Mucilaginibacter</taxon>
    </lineage>
</organism>
<dbReference type="Proteomes" id="UP000251402">
    <property type="component" value="Chromosome"/>
</dbReference>
<dbReference type="RefSeq" id="WP_112566210.1">
    <property type="nucleotide sequence ID" value="NZ_CP043450.1"/>
</dbReference>
<proteinExistence type="predicted"/>
<dbReference type="SUPFAM" id="SSF53067">
    <property type="entry name" value="Actin-like ATPase domain"/>
    <property type="match status" value="1"/>
</dbReference>
<gene>
    <name evidence="1" type="ORF">DEO27_011445</name>
</gene>
<accession>A0A5C1HXI6</accession>
<evidence type="ECO:0000313" key="1">
    <source>
        <dbReference type="EMBL" id="QEM10607.1"/>
    </source>
</evidence>
<dbReference type="KEGG" id="mrub:DEO27_011445"/>
<dbReference type="Gene3D" id="3.30.420.40">
    <property type="match status" value="1"/>
</dbReference>
<dbReference type="AlphaFoldDB" id="A0A5C1HXI6"/>
<dbReference type="InterPro" id="IPR043129">
    <property type="entry name" value="ATPase_NBD"/>
</dbReference>
<dbReference type="EMBL" id="CP043450">
    <property type="protein sequence ID" value="QEM10607.1"/>
    <property type="molecule type" value="Genomic_DNA"/>
</dbReference>
<name>A0A5C1HXI6_9SPHI</name>
<protein>
    <submittedName>
        <fullName evidence="1">Uncharacterized protein</fullName>
    </submittedName>
</protein>
<reference evidence="1" key="1">
    <citation type="submission" date="2019-08" db="EMBL/GenBank/DDBJ databases">
        <title>Comparative genome analysis confer to the adaptation heavy metal polluted environment.</title>
        <authorList>
            <person name="Li Y."/>
        </authorList>
    </citation>
    <scope>NUCLEOTIDE SEQUENCE [LARGE SCALE GENOMIC DNA]</scope>
    <source>
        <strain evidence="1">P1</strain>
    </source>
</reference>
<evidence type="ECO:0000313" key="2">
    <source>
        <dbReference type="Proteomes" id="UP000251402"/>
    </source>
</evidence>
<sequence>MIHGGITSNKFVLAFLADLLNCDLMCSNMPDISALGVALLSGLKAGISRFCILKN</sequence>